<dbReference type="Pfam" id="PF03102">
    <property type="entry name" value="NeuB"/>
    <property type="match status" value="1"/>
</dbReference>
<dbReference type="PANTHER" id="PTHR42966:SF2">
    <property type="entry name" value="PSEUDAMINIC ACID SYNTHASE"/>
    <property type="match status" value="1"/>
</dbReference>
<reference evidence="3" key="1">
    <citation type="journal article" date="2019" name="Int. J. Syst. Evol. Microbiol.">
        <title>The Global Catalogue of Microorganisms (GCM) 10K type strain sequencing project: providing services to taxonomists for standard genome sequencing and annotation.</title>
        <authorList>
            <consortium name="The Broad Institute Genomics Platform"/>
            <consortium name="The Broad Institute Genome Sequencing Center for Infectious Disease"/>
            <person name="Wu L."/>
            <person name="Ma J."/>
        </authorList>
    </citation>
    <scope>NUCLEOTIDE SEQUENCE [LARGE SCALE GENOMIC DNA]</scope>
    <source>
        <strain evidence="3">CCUG 37865</strain>
    </source>
</reference>
<dbReference type="Gene3D" id="3.90.1210.10">
    <property type="entry name" value="Antifreeze-like/N-acetylneuraminic acid synthase C-terminal domain"/>
    <property type="match status" value="1"/>
</dbReference>
<comment type="caution">
    <text evidence="2">The sequence shown here is derived from an EMBL/GenBank/DDBJ whole genome shotgun (WGS) entry which is preliminary data.</text>
</comment>
<dbReference type="InterPro" id="IPR020030">
    <property type="entry name" value="Pseudaminic_synth_PseI"/>
</dbReference>
<dbReference type="InterPro" id="IPR036732">
    <property type="entry name" value="AFP_Neu5c_C_sf"/>
</dbReference>
<dbReference type="Gene3D" id="3.20.20.70">
    <property type="entry name" value="Aldolase class I"/>
    <property type="match status" value="1"/>
</dbReference>
<dbReference type="CDD" id="cd11615">
    <property type="entry name" value="SAF_NeuB_like"/>
    <property type="match status" value="1"/>
</dbReference>
<dbReference type="RefSeq" id="WP_390252456.1">
    <property type="nucleotide sequence ID" value="NZ_JBHSDT010000008.1"/>
</dbReference>
<dbReference type="SUPFAM" id="SSF51569">
    <property type="entry name" value="Aldolase"/>
    <property type="match status" value="1"/>
</dbReference>
<proteinExistence type="predicted"/>
<evidence type="ECO:0000313" key="2">
    <source>
        <dbReference type="EMBL" id="MFC4403919.1"/>
    </source>
</evidence>
<dbReference type="PANTHER" id="PTHR42966">
    <property type="entry name" value="N-ACETYLNEURAMINATE SYNTHASE"/>
    <property type="match status" value="1"/>
</dbReference>
<dbReference type="GO" id="GO:0016740">
    <property type="term" value="F:transferase activity"/>
    <property type="evidence" value="ECO:0007669"/>
    <property type="project" value="UniProtKB-KW"/>
</dbReference>
<dbReference type="SUPFAM" id="SSF51269">
    <property type="entry name" value="AFP III-like domain"/>
    <property type="match status" value="1"/>
</dbReference>
<gene>
    <name evidence="2" type="primary">pseI</name>
    <name evidence="2" type="ORF">ACFOY7_12650</name>
</gene>
<dbReference type="InterPro" id="IPR013974">
    <property type="entry name" value="SAF"/>
</dbReference>
<dbReference type="EC" id="2.5.1.97" evidence="2"/>
<dbReference type="PROSITE" id="PS50844">
    <property type="entry name" value="AFP_LIKE"/>
    <property type="match status" value="1"/>
</dbReference>
<keyword evidence="3" id="KW-1185">Reference proteome</keyword>
<organism evidence="2 3">
    <name type="scientific">Gracilibacillus xinjiangensis</name>
    <dbReference type="NCBI Taxonomy" id="1193282"/>
    <lineage>
        <taxon>Bacteria</taxon>
        <taxon>Bacillati</taxon>
        <taxon>Bacillota</taxon>
        <taxon>Bacilli</taxon>
        <taxon>Bacillales</taxon>
        <taxon>Bacillaceae</taxon>
        <taxon>Gracilibacillus</taxon>
    </lineage>
</organism>
<dbReference type="SMART" id="SM00858">
    <property type="entry name" value="SAF"/>
    <property type="match status" value="1"/>
</dbReference>
<dbReference type="Pfam" id="PF08666">
    <property type="entry name" value="SAF"/>
    <property type="match status" value="1"/>
</dbReference>
<protein>
    <submittedName>
        <fullName evidence="2">Pseudaminic acid synthase</fullName>
        <ecNumber evidence="2">2.5.1.97</ecNumber>
    </submittedName>
</protein>
<dbReference type="InterPro" id="IPR051690">
    <property type="entry name" value="PseI-like"/>
</dbReference>
<dbReference type="Proteomes" id="UP001595882">
    <property type="component" value="Unassembled WGS sequence"/>
</dbReference>
<dbReference type="InterPro" id="IPR006190">
    <property type="entry name" value="SAF_AFP_Neu5Ac"/>
</dbReference>
<feature type="domain" description="AFP-like" evidence="1">
    <location>
        <begin position="291"/>
        <end position="346"/>
    </location>
</feature>
<dbReference type="InterPro" id="IPR013785">
    <property type="entry name" value="Aldolase_TIM"/>
</dbReference>
<evidence type="ECO:0000313" key="3">
    <source>
        <dbReference type="Proteomes" id="UP001595882"/>
    </source>
</evidence>
<keyword evidence="2" id="KW-0808">Transferase</keyword>
<accession>A0ABV8WYC8</accession>
<dbReference type="EMBL" id="JBHSDT010000008">
    <property type="protein sequence ID" value="MFC4403919.1"/>
    <property type="molecule type" value="Genomic_DNA"/>
</dbReference>
<sequence length="346" mass="38316">MKIGNFTIGSDHPPFIIAEMSGNHNQSLEKALQIVEAAAKAGAHALKIQTYRADTMTLNQTNQQFMINDQESLWKNKSLYKLYEEAHTPWEWHEPIFTRCKELGMIGFSSPFDETAVDFLESLDVPCYKIASFECTDLPLIRKVAALQKPMIISTGMCTAAEIDETVQTAREAGCKDIILLKCTSTYPATPENTNIRTIPHMGETWNCEIGLSDHTMGAGVAVAAVTLGATVVEKHLTLSRAEGGVDAAFSLEPDELAQLVTESKRAWLALGEVHYGTTEAEKGSMKYRRSIYVAQDMKKGDPFTKENLRVIRPGYGLPPKYFDILLGKKASKDIVSGTPVNWEHI</sequence>
<dbReference type="InterPro" id="IPR057736">
    <property type="entry name" value="SAF_PseI/NeuA/NeuB"/>
</dbReference>
<name>A0ABV8WYC8_9BACI</name>
<dbReference type="NCBIfam" id="TIGR03586">
    <property type="entry name" value="PseI"/>
    <property type="match status" value="1"/>
</dbReference>
<evidence type="ECO:0000259" key="1">
    <source>
        <dbReference type="PROSITE" id="PS50844"/>
    </source>
</evidence>
<dbReference type="InterPro" id="IPR013132">
    <property type="entry name" value="PseI/NeuA/B-like_N"/>
</dbReference>